<dbReference type="InterPro" id="IPR006439">
    <property type="entry name" value="HAD-SF_hydro_IA"/>
</dbReference>
<dbReference type="Gene3D" id="3.40.50.1000">
    <property type="entry name" value="HAD superfamily/HAD-like"/>
    <property type="match status" value="1"/>
</dbReference>
<dbReference type="AlphaFoldDB" id="A0A1M7YXM7"/>
<gene>
    <name evidence="1" type="primary">yihX</name>
    <name evidence="1" type="ORF">VQ7734_03113</name>
</gene>
<dbReference type="PANTHER" id="PTHR43611:SF3">
    <property type="entry name" value="FLAVIN MONONUCLEOTIDE HYDROLASE 1, CHLOROPLATIC"/>
    <property type="match status" value="1"/>
</dbReference>
<accession>A0A1M7YXM7</accession>
<organism evidence="1 2">
    <name type="scientific">Vibrio quintilis</name>
    <dbReference type="NCBI Taxonomy" id="1117707"/>
    <lineage>
        <taxon>Bacteria</taxon>
        <taxon>Pseudomonadati</taxon>
        <taxon>Pseudomonadota</taxon>
        <taxon>Gammaproteobacteria</taxon>
        <taxon>Vibrionales</taxon>
        <taxon>Vibrionaceae</taxon>
        <taxon>Vibrio</taxon>
    </lineage>
</organism>
<dbReference type="Proteomes" id="UP000184600">
    <property type="component" value="Unassembled WGS sequence"/>
</dbReference>
<dbReference type="SFLD" id="SFLDG01129">
    <property type="entry name" value="C1.5:_HAD__Beta-PGM__Phosphata"/>
    <property type="match status" value="1"/>
</dbReference>
<dbReference type="EMBL" id="FRFG01000037">
    <property type="protein sequence ID" value="SHO57344.1"/>
    <property type="molecule type" value="Genomic_DNA"/>
</dbReference>
<dbReference type="InterPro" id="IPR036412">
    <property type="entry name" value="HAD-like_sf"/>
</dbReference>
<dbReference type="InterPro" id="IPR023198">
    <property type="entry name" value="PGP-like_dom2"/>
</dbReference>
<dbReference type="RefSeq" id="WP_073584169.1">
    <property type="nucleotide sequence ID" value="NZ_AP024898.1"/>
</dbReference>
<keyword evidence="1" id="KW-0378">Hydrolase</keyword>
<dbReference type="Gene3D" id="1.10.150.240">
    <property type="entry name" value="Putative phosphatase, domain 2"/>
    <property type="match status" value="1"/>
</dbReference>
<dbReference type="EC" id="3.1.3.-" evidence="1"/>
<dbReference type="SUPFAM" id="SSF56784">
    <property type="entry name" value="HAD-like"/>
    <property type="match status" value="1"/>
</dbReference>
<dbReference type="InterPro" id="IPR023214">
    <property type="entry name" value="HAD_sf"/>
</dbReference>
<proteinExistence type="predicted"/>
<dbReference type="CDD" id="cd02603">
    <property type="entry name" value="HAD_sEH-N_like"/>
    <property type="match status" value="1"/>
</dbReference>
<dbReference type="SFLD" id="SFLDS00003">
    <property type="entry name" value="Haloacid_Dehalogenase"/>
    <property type="match status" value="1"/>
</dbReference>
<dbReference type="NCBIfam" id="TIGR01509">
    <property type="entry name" value="HAD-SF-IA-v3"/>
    <property type="match status" value="1"/>
</dbReference>
<evidence type="ECO:0000313" key="1">
    <source>
        <dbReference type="EMBL" id="SHO57344.1"/>
    </source>
</evidence>
<dbReference type="Pfam" id="PF00702">
    <property type="entry name" value="Hydrolase"/>
    <property type="match status" value="1"/>
</dbReference>
<keyword evidence="2" id="KW-1185">Reference proteome</keyword>
<evidence type="ECO:0000313" key="2">
    <source>
        <dbReference type="Proteomes" id="UP000184600"/>
    </source>
</evidence>
<dbReference type="OrthoDB" id="9797415at2"/>
<sequence length="206" mass="23304">MVDSAIRNVVFDIGNVLVRWAPVEIVRLTFGESGDNHQQARSIFTHPLWAALNRGELTESEAKAAYQETFSFFSAGTVDQFFYYVKQTQLELFGSVALLKKVREAGYRTFALTDNVHEIVAYLKQRYDFWSLFDGAIVSAEVGCLKPGAEIYQHLTEQFQVKASESVFIDDRAENIEGARELGFKGIQFFNAAQCEQELKSFGVFV</sequence>
<dbReference type="GO" id="GO:0016787">
    <property type="term" value="F:hydrolase activity"/>
    <property type="evidence" value="ECO:0007669"/>
    <property type="project" value="UniProtKB-KW"/>
</dbReference>
<reference evidence="2" key="1">
    <citation type="submission" date="2016-12" db="EMBL/GenBank/DDBJ databases">
        <authorList>
            <person name="Rodrigo-Torres L."/>
            <person name="Arahal R.D."/>
            <person name="Lucena T."/>
        </authorList>
    </citation>
    <scope>NUCLEOTIDE SEQUENCE [LARGE SCALE GENOMIC DNA]</scope>
</reference>
<dbReference type="PANTHER" id="PTHR43611">
    <property type="entry name" value="ALPHA-D-GLUCOSE 1-PHOSPHATE PHOSPHATASE"/>
    <property type="match status" value="1"/>
</dbReference>
<name>A0A1M7YXM7_9VIBR</name>
<protein>
    <submittedName>
        <fullName evidence="1">Alpha-D-glucose-1-phosphate phosphatase YihX</fullName>
        <ecNumber evidence="1">3.1.3.-</ecNumber>
    </submittedName>
</protein>
<dbReference type="STRING" id="1117707.VQ7734_03113"/>